<feature type="region of interest" description="Disordered" evidence="1">
    <location>
        <begin position="344"/>
        <end position="366"/>
    </location>
</feature>
<reference evidence="2 3" key="1">
    <citation type="journal article" date="2018" name="IMA Fungus">
        <title>IMA Genome-F 10: Nine draft genome sequences of Claviceps purpurea s.lat., including C. arundinis, C. humidiphila, and C. cf. spartinae, pseudomolecules for the pitch canker pathogen Fusarium circinatum, draft genome of Davidsoniella eucalypti, Grosmannia galeiformis, Quambalaria eucalypti, and Teratosphaeria destructans.</title>
        <authorList>
            <person name="Wingfield B.D."/>
            <person name="Liu M."/>
            <person name="Nguyen H.D."/>
            <person name="Lane F.A."/>
            <person name="Morgan S.W."/>
            <person name="De Vos L."/>
            <person name="Wilken P.M."/>
            <person name="Duong T.A."/>
            <person name="Aylward J."/>
            <person name="Coetzee M.P."/>
            <person name="Dadej K."/>
            <person name="De Beer Z.W."/>
            <person name="Findlay W."/>
            <person name="Havenga M."/>
            <person name="Kolarik M."/>
            <person name="Menzies J.G."/>
            <person name="Naidoo K."/>
            <person name="Pochopski O."/>
            <person name="Shoukouhi P."/>
            <person name="Santana Q.C."/>
            <person name="Seifert K.A."/>
            <person name="Soal N."/>
            <person name="Steenkamp E.T."/>
            <person name="Tatham C.T."/>
            <person name="van der Nest M.A."/>
            <person name="Wingfield M.J."/>
        </authorList>
    </citation>
    <scope>NUCLEOTIDE SEQUENCE [LARGE SCALE GENOMIC DNA]</scope>
    <source>
        <strain evidence="2">CMW44962</strain>
    </source>
</reference>
<gene>
    <name evidence="2" type="ORF">Tdes44962_MAKER03144</name>
</gene>
<dbReference type="Proteomes" id="UP001138500">
    <property type="component" value="Unassembled WGS sequence"/>
</dbReference>
<accession>A0A9W7SR47</accession>
<keyword evidence="3" id="KW-1185">Reference proteome</keyword>
<feature type="compositionally biased region" description="Pro residues" evidence="1">
    <location>
        <begin position="248"/>
        <end position="262"/>
    </location>
</feature>
<evidence type="ECO:0000256" key="1">
    <source>
        <dbReference type="SAM" id="MobiDB-lite"/>
    </source>
</evidence>
<proteinExistence type="predicted"/>
<evidence type="ECO:0000313" key="2">
    <source>
        <dbReference type="EMBL" id="KAH9827037.1"/>
    </source>
</evidence>
<comment type="caution">
    <text evidence="2">The sequence shown here is derived from an EMBL/GenBank/DDBJ whole genome shotgun (WGS) entry which is preliminary data.</text>
</comment>
<name>A0A9W7SR47_9PEZI</name>
<feature type="compositionally biased region" description="Acidic residues" evidence="1">
    <location>
        <begin position="213"/>
        <end position="226"/>
    </location>
</feature>
<evidence type="ECO:0000313" key="3">
    <source>
        <dbReference type="Proteomes" id="UP001138500"/>
    </source>
</evidence>
<organism evidence="2 3">
    <name type="scientific">Teratosphaeria destructans</name>
    <dbReference type="NCBI Taxonomy" id="418781"/>
    <lineage>
        <taxon>Eukaryota</taxon>
        <taxon>Fungi</taxon>
        <taxon>Dikarya</taxon>
        <taxon>Ascomycota</taxon>
        <taxon>Pezizomycotina</taxon>
        <taxon>Dothideomycetes</taxon>
        <taxon>Dothideomycetidae</taxon>
        <taxon>Mycosphaerellales</taxon>
        <taxon>Teratosphaeriaceae</taxon>
        <taxon>Teratosphaeria</taxon>
    </lineage>
</organism>
<reference evidence="2 3" key="2">
    <citation type="journal article" date="2021" name="Curr. Genet.">
        <title>Genetic response to nitrogen starvation in the aggressive Eucalyptus foliar pathogen Teratosphaeria destructans.</title>
        <authorList>
            <person name="Havenga M."/>
            <person name="Wingfield B.D."/>
            <person name="Wingfield M.J."/>
            <person name="Dreyer L.L."/>
            <person name="Roets F."/>
            <person name="Aylward J."/>
        </authorList>
    </citation>
    <scope>NUCLEOTIDE SEQUENCE [LARGE SCALE GENOMIC DNA]</scope>
    <source>
        <strain evidence="2">CMW44962</strain>
    </source>
</reference>
<sequence>MATKLTQDEIDDLLPDMPEYLRNKKWGIRSRTTAQFLRGGLQNSYEMSPEKKELLKANCKTFGVHNRSPPDAKKLAALCGDRGADDLTGWSPADQVLMDKVLTWVSKHVNPPEEWDGQGRWLSKGEVQLLIEGALARTSQKRGTADKVVAESSRMAVQRAERELDDAAEEEGIAHLNRISRKRTKGSKTPIILDSESDDGANAERNDKGIAERDDDANFVLNDDDAVGAQPNRPPPATSSHSKQTTPTRPPPSLKPDRPFPPLSLRINSARPSKKTALPQHDFDFDELVAYLQAERLLPKEGEVDEQKVLELGQKLADRKVQDAEKGVRIWARKVEALEERLKEEGLYSDEEADDEEEDDEVEVED</sequence>
<dbReference type="EMBL" id="RIBY02001923">
    <property type="protein sequence ID" value="KAH9827037.1"/>
    <property type="molecule type" value="Genomic_DNA"/>
</dbReference>
<feature type="region of interest" description="Disordered" evidence="1">
    <location>
        <begin position="181"/>
        <end position="279"/>
    </location>
</feature>
<feature type="compositionally biased region" description="Polar residues" evidence="1">
    <location>
        <begin position="238"/>
        <end position="247"/>
    </location>
</feature>
<feature type="compositionally biased region" description="Basic and acidic residues" evidence="1">
    <location>
        <begin position="202"/>
        <end position="212"/>
    </location>
</feature>
<protein>
    <submittedName>
        <fullName evidence="2">Uncharacterized protein</fullName>
    </submittedName>
</protein>
<feature type="compositionally biased region" description="Acidic residues" evidence="1">
    <location>
        <begin position="347"/>
        <end position="366"/>
    </location>
</feature>
<dbReference type="AlphaFoldDB" id="A0A9W7SR47"/>